<evidence type="ECO:0000259" key="5">
    <source>
        <dbReference type="PROSITE" id="PS51886"/>
    </source>
</evidence>
<feature type="non-terminal residue" evidence="6">
    <location>
        <position position="1"/>
    </location>
</feature>
<proteinExistence type="inferred from homology"/>
<dbReference type="PANTHER" id="PTHR23354">
    <property type="entry name" value="NUCLEOLAR PROTEIN 7/ESTROGEN RECEPTOR COACTIVATOR-RELATED"/>
    <property type="match status" value="1"/>
</dbReference>
<sequence>GFEASVVVGNNGNHLTSLRNWLAPVAKGVYSLWKRCWRASVDGWAASTFHSRCDGKGPTVTIIRVGKYIFGGYTSVSWDTSSGYQYDSKAFLFSLMNKPGWGPVKLPQTGKYSSSRAHSIYCGSRYGPTFGNGFDIYIHNYASSNSNSYSDLGYTYSPPSGYSYQSTFARTFLAGTNYNFTPDEVETFYETN</sequence>
<dbReference type="SMART" id="SM00584">
    <property type="entry name" value="TLDc"/>
    <property type="match status" value="1"/>
</dbReference>
<comment type="similarity">
    <text evidence="2">Belongs to the OXR1 family.</text>
</comment>
<dbReference type="EMBL" id="CALNXI010000391">
    <property type="protein sequence ID" value="CAH3026167.1"/>
    <property type="molecule type" value="Genomic_DNA"/>
</dbReference>
<evidence type="ECO:0000256" key="2">
    <source>
        <dbReference type="ARBA" id="ARBA00009540"/>
    </source>
</evidence>
<feature type="domain" description="TLDc" evidence="5">
    <location>
        <begin position="6"/>
        <end position="192"/>
    </location>
</feature>
<gene>
    <name evidence="6" type="ORF">PEVE_00028253</name>
</gene>
<keyword evidence="7" id="KW-1185">Reference proteome</keyword>
<dbReference type="InterPro" id="IPR006571">
    <property type="entry name" value="TLDc_dom"/>
</dbReference>
<name>A0ABN8M995_9CNID</name>
<evidence type="ECO:0000313" key="6">
    <source>
        <dbReference type="EMBL" id="CAH3026167.1"/>
    </source>
</evidence>
<organism evidence="6 7">
    <name type="scientific">Porites evermanni</name>
    <dbReference type="NCBI Taxonomy" id="104178"/>
    <lineage>
        <taxon>Eukaryota</taxon>
        <taxon>Metazoa</taxon>
        <taxon>Cnidaria</taxon>
        <taxon>Anthozoa</taxon>
        <taxon>Hexacorallia</taxon>
        <taxon>Scleractinia</taxon>
        <taxon>Fungiina</taxon>
        <taxon>Poritidae</taxon>
        <taxon>Porites</taxon>
    </lineage>
</organism>
<evidence type="ECO:0000256" key="1">
    <source>
        <dbReference type="ARBA" id="ARBA00004173"/>
    </source>
</evidence>
<comment type="caution">
    <text evidence="6">The sequence shown here is derived from an EMBL/GenBank/DDBJ whole genome shotgun (WGS) entry which is preliminary data.</text>
</comment>
<dbReference type="PANTHER" id="PTHR23354:SF62">
    <property type="entry name" value="MUSTARD, ISOFORM V"/>
    <property type="match status" value="1"/>
</dbReference>
<reference evidence="6 7" key="1">
    <citation type="submission" date="2022-05" db="EMBL/GenBank/DDBJ databases">
        <authorList>
            <consortium name="Genoscope - CEA"/>
            <person name="William W."/>
        </authorList>
    </citation>
    <scope>NUCLEOTIDE SEQUENCE [LARGE SCALE GENOMIC DNA]</scope>
</reference>
<evidence type="ECO:0000313" key="7">
    <source>
        <dbReference type="Proteomes" id="UP001159427"/>
    </source>
</evidence>
<comment type="subcellular location">
    <subcellularLocation>
        <location evidence="1">Mitochondrion</location>
    </subcellularLocation>
</comment>
<evidence type="ECO:0000256" key="3">
    <source>
        <dbReference type="ARBA" id="ARBA00023128"/>
    </source>
</evidence>
<dbReference type="Proteomes" id="UP001159427">
    <property type="component" value="Unassembled WGS sequence"/>
</dbReference>
<protein>
    <recommendedName>
        <fullName evidence="4">Oxidation resistance protein 1</fullName>
    </recommendedName>
</protein>
<dbReference type="Pfam" id="PF07534">
    <property type="entry name" value="TLD"/>
    <property type="match status" value="1"/>
</dbReference>
<accession>A0ABN8M995</accession>
<dbReference type="PROSITE" id="PS51886">
    <property type="entry name" value="TLDC"/>
    <property type="match status" value="1"/>
</dbReference>
<keyword evidence="3" id="KW-0496">Mitochondrion</keyword>
<evidence type="ECO:0000256" key="4">
    <source>
        <dbReference type="ARBA" id="ARBA00040604"/>
    </source>
</evidence>